<evidence type="ECO:0000313" key="2">
    <source>
        <dbReference type="EMBL" id="KAK2147059.1"/>
    </source>
</evidence>
<organism evidence="2 3">
    <name type="scientific">Paralvinella palmiformis</name>
    <dbReference type="NCBI Taxonomy" id="53620"/>
    <lineage>
        <taxon>Eukaryota</taxon>
        <taxon>Metazoa</taxon>
        <taxon>Spiralia</taxon>
        <taxon>Lophotrochozoa</taxon>
        <taxon>Annelida</taxon>
        <taxon>Polychaeta</taxon>
        <taxon>Sedentaria</taxon>
        <taxon>Canalipalpata</taxon>
        <taxon>Terebellida</taxon>
        <taxon>Terebelliformia</taxon>
        <taxon>Alvinellidae</taxon>
        <taxon>Paralvinella</taxon>
    </lineage>
</organism>
<comment type="caution">
    <text evidence="2">The sequence shown here is derived from an EMBL/GenBank/DDBJ whole genome shotgun (WGS) entry which is preliminary data.</text>
</comment>
<feature type="transmembrane region" description="Helical" evidence="1">
    <location>
        <begin position="70"/>
        <end position="92"/>
    </location>
</feature>
<reference evidence="2" key="1">
    <citation type="journal article" date="2023" name="Mol. Biol. Evol.">
        <title>Third-Generation Sequencing Reveals the Adaptive Role of the Epigenome in Three Deep-Sea Polychaetes.</title>
        <authorList>
            <person name="Perez M."/>
            <person name="Aroh O."/>
            <person name="Sun Y."/>
            <person name="Lan Y."/>
            <person name="Juniper S.K."/>
            <person name="Young C.R."/>
            <person name="Angers B."/>
            <person name="Qian P.Y."/>
        </authorList>
    </citation>
    <scope>NUCLEOTIDE SEQUENCE</scope>
    <source>
        <strain evidence="2">P08H-3</strain>
    </source>
</reference>
<sequence>MAIEEYLSPDHSIPTEVTILFSLIGSTLGLVSFIASDWATPVYGKHSNRIKVLGLWRVCRHVDQDESNRIGCFSLAGTEMPHIFLTVGLILFNDKIHSLPILLRPEGKMKQPHQHTYHPAWAFYCMAAGTAVMPICVILIIINAIVEYRQSEDATRISEGSQNYGTMERES</sequence>
<name>A0AAD9J601_9ANNE</name>
<dbReference type="Proteomes" id="UP001208570">
    <property type="component" value="Unassembled WGS sequence"/>
</dbReference>
<dbReference type="AlphaFoldDB" id="A0AAD9J601"/>
<keyword evidence="1" id="KW-0812">Transmembrane</keyword>
<feature type="transmembrane region" description="Helical" evidence="1">
    <location>
        <begin position="17"/>
        <end position="39"/>
    </location>
</feature>
<evidence type="ECO:0000313" key="3">
    <source>
        <dbReference type="Proteomes" id="UP001208570"/>
    </source>
</evidence>
<evidence type="ECO:0000256" key="1">
    <source>
        <dbReference type="SAM" id="Phobius"/>
    </source>
</evidence>
<keyword evidence="1" id="KW-0472">Membrane</keyword>
<gene>
    <name evidence="2" type="ORF">LSH36_572g01085</name>
</gene>
<protein>
    <submittedName>
        <fullName evidence="2">Uncharacterized protein</fullName>
    </submittedName>
</protein>
<dbReference type="EMBL" id="JAODUP010000572">
    <property type="protein sequence ID" value="KAK2147059.1"/>
    <property type="molecule type" value="Genomic_DNA"/>
</dbReference>
<keyword evidence="3" id="KW-1185">Reference proteome</keyword>
<keyword evidence="1" id="KW-1133">Transmembrane helix</keyword>
<proteinExistence type="predicted"/>
<feature type="transmembrane region" description="Helical" evidence="1">
    <location>
        <begin position="121"/>
        <end position="146"/>
    </location>
</feature>
<accession>A0AAD9J601</accession>